<proteinExistence type="predicted"/>
<dbReference type="EMBL" id="CACRUG010000006">
    <property type="protein sequence ID" value="VYT95345.1"/>
    <property type="molecule type" value="Genomic_DNA"/>
</dbReference>
<keyword evidence="1" id="KW-0812">Transmembrane</keyword>
<dbReference type="Pfam" id="PF06177">
    <property type="entry name" value="QueT"/>
    <property type="match status" value="1"/>
</dbReference>
<dbReference type="RefSeq" id="WP_058948105.1">
    <property type="nucleotide sequence ID" value="NZ_CACRUG010000006.1"/>
</dbReference>
<name>A0A6N3AS63_VEIPA</name>
<organism evidence="2">
    <name type="scientific">Veillonella parvula</name>
    <name type="common">Staphylococcus parvulus</name>
    <dbReference type="NCBI Taxonomy" id="29466"/>
    <lineage>
        <taxon>Bacteria</taxon>
        <taxon>Bacillati</taxon>
        <taxon>Bacillota</taxon>
        <taxon>Negativicutes</taxon>
        <taxon>Veillonellales</taxon>
        <taxon>Veillonellaceae</taxon>
        <taxon>Veillonella</taxon>
    </lineage>
</organism>
<accession>A0A6N3AS63</accession>
<feature type="transmembrane region" description="Helical" evidence="1">
    <location>
        <begin position="95"/>
        <end position="116"/>
    </location>
</feature>
<gene>
    <name evidence="2" type="ORF">VPLFYP99_01610</name>
</gene>
<protein>
    <submittedName>
        <fullName evidence="2">QueT transporter</fullName>
    </submittedName>
</protein>
<feature type="transmembrane region" description="Helical" evidence="1">
    <location>
        <begin position="36"/>
        <end position="57"/>
    </location>
</feature>
<dbReference type="PANTHER" id="PTHR40044">
    <property type="entry name" value="INTEGRAL MEMBRANE PROTEIN-RELATED"/>
    <property type="match status" value="1"/>
</dbReference>
<feature type="transmembrane region" description="Helical" evidence="1">
    <location>
        <begin position="6"/>
        <end position="24"/>
    </location>
</feature>
<dbReference type="AlphaFoldDB" id="A0A6N3AS63"/>
<evidence type="ECO:0000313" key="2">
    <source>
        <dbReference type="EMBL" id="VYT95345.1"/>
    </source>
</evidence>
<feature type="transmembrane region" description="Helical" evidence="1">
    <location>
        <begin position="122"/>
        <end position="146"/>
    </location>
</feature>
<sequence>MISTRKLTISAMVVALYIVVLYVTQSVSFGAYQIRIATSLYALAYAFPFLVIPMGIGNLISNFLFGGLGIFDMVGGFGVGVVTTGIIVGMRKLGLSAWWVMLPIVFVPALCVPMWLSPLLGIPYWPLVLNLIVGQTIPAVLGSVLVKALMSRPSVAALLGAFK</sequence>
<dbReference type="PANTHER" id="PTHR40044:SF1">
    <property type="entry name" value="INTEGRAL MEMBRANE PROTEIN"/>
    <property type="match status" value="1"/>
</dbReference>
<evidence type="ECO:0000256" key="1">
    <source>
        <dbReference type="SAM" id="Phobius"/>
    </source>
</evidence>
<keyword evidence="1" id="KW-0472">Membrane</keyword>
<dbReference type="InterPro" id="IPR010387">
    <property type="entry name" value="QueT"/>
</dbReference>
<feature type="transmembrane region" description="Helical" evidence="1">
    <location>
        <begin position="63"/>
        <end position="88"/>
    </location>
</feature>
<keyword evidence="1" id="KW-1133">Transmembrane helix</keyword>
<reference evidence="2" key="1">
    <citation type="submission" date="2019-11" db="EMBL/GenBank/DDBJ databases">
        <authorList>
            <person name="Feng L."/>
        </authorList>
    </citation>
    <scope>NUCLEOTIDE SEQUENCE</scope>
    <source>
        <strain evidence="2">VparvulaLFYP99</strain>
    </source>
</reference>